<dbReference type="Pfam" id="PF23283">
    <property type="entry name" value="D8C_UMOD"/>
    <property type="match status" value="1"/>
</dbReference>
<feature type="domain" description="C1q" evidence="6">
    <location>
        <begin position="179"/>
        <end position="313"/>
    </location>
</feature>
<dbReference type="Pfam" id="PF00386">
    <property type="entry name" value="C1q"/>
    <property type="match status" value="1"/>
</dbReference>
<dbReference type="PROSITE" id="PS50871">
    <property type="entry name" value="C1Q"/>
    <property type="match status" value="1"/>
</dbReference>
<dbReference type="SUPFAM" id="SSF49842">
    <property type="entry name" value="TNF-like"/>
    <property type="match status" value="1"/>
</dbReference>
<dbReference type="InterPro" id="IPR001073">
    <property type="entry name" value="C1q_dom"/>
</dbReference>
<feature type="compositionally biased region" description="Polar residues" evidence="5">
    <location>
        <begin position="21"/>
        <end position="31"/>
    </location>
</feature>
<proteinExistence type="predicted"/>
<evidence type="ECO:0000313" key="8">
    <source>
        <dbReference type="RefSeq" id="XP_030631026.1"/>
    </source>
</evidence>
<protein>
    <submittedName>
        <fullName evidence="8">Uncharacterized protein LOC115812681</fullName>
    </submittedName>
</protein>
<dbReference type="GeneID" id="115812681"/>
<dbReference type="PANTHER" id="PTHR22923:SF116">
    <property type="entry name" value="C1Q DOMAIN-CONTAINING PROTEIN"/>
    <property type="match status" value="1"/>
</dbReference>
<evidence type="ECO:0000313" key="7">
    <source>
        <dbReference type="Proteomes" id="UP000504632"/>
    </source>
</evidence>
<dbReference type="RefSeq" id="XP_030631026.1">
    <property type="nucleotide sequence ID" value="XM_030775166.1"/>
</dbReference>
<organism evidence="7 8">
    <name type="scientific">Chanos chanos</name>
    <name type="common">Milkfish</name>
    <name type="synonym">Mugil chanos</name>
    <dbReference type="NCBI Taxonomy" id="29144"/>
    <lineage>
        <taxon>Eukaryota</taxon>
        <taxon>Metazoa</taxon>
        <taxon>Chordata</taxon>
        <taxon>Craniata</taxon>
        <taxon>Vertebrata</taxon>
        <taxon>Euteleostomi</taxon>
        <taxon>Actinopterygii</taxon>
        <taxon>Neopterygii</taxon>
        <taxon>Teleostei</taxon>
        <taxon>Ostariophysi</taxon>
        <taxon>Gonorynchiformes</taxon>
        <taxon>Chanidae</taxon>
        <taxon>Chanos</taxon>
    </lineage>
</organism>
<gene>
    <name evidence="8" type="primary">LOC115812681</name>
</gene>
<dbReference type="OrthoDB" id="2015116at2759"/>
<keyword evidence="4" id="KW-1015">Disulfide bond</keyword>
<evidence type="ECO:0000256" key="3">
    <source>
        <dbReference type="ARBA" id="ARBA00022729"/>
    </source>
</evidence>
<dbReference type="Proteomes" id="UP000504632">
    <property type="component" value="Chromosome 5"/>
</dbReference>
<evidence type="ECO:0000256" key="1">
    <source>
        <dbReference type="ARBA" id="ARBA00004613"/>
    </source>
</evidence>
<dbReference type="PANTHER" id="PTHR22923">
    <property type="entry name" value="CEREBELLIN-RELATED"/>
    <property type="match status" value="1"/>
</dbReference>
<evidence type="ECO:0000256" key="5">
    <source>
        <dbReference type="SAM" id="MobiDB-lite"/>
    </source>
</evidence>
<dbReference type="SMART" id="SM00110">
    <property type="entry name" value="C1Q"/>
    <property type="match status" value="1"/>
</dbReference>
<keyword evidence="3" id="KW-0732">Signal</keyword>
<dbReference type="InterPro" id="IPR008983">
    <property type="entry name" value="Tumour_necrosis_fac-like_dom"/>
</dbReference>
<reference evidence="8" key="1">
    <citation type="submission" date="2025-08" db="UniProtKB">
        <authorList>
            <consortium name="RefSeq"/>
        </authorList>
    </citation>
    <scope>IDENTIFICATION</scope>
</reference>
<comment type="subcellular location">
    <subcellularLocation>
        <location evidence="1">Secreted</location>
    </subcellularLocation>
</comment>
<dbReference type="AlphaFoldDB" id="A0A6J2VIB5"/>
<evidence type="ECO:0000256" key="2">
    <source>
        <dbReference type="ARBA" id="ARBA00022525"/>
    </source>
</evidence>
<keyword evidence="2" id="KW-0964">Secreted</keyword>
<evidence type="ECO:0000256" key="4">
    <source>
        <dbReference type="ARBA" id="ARBA00023157"/>
    </source>
</evidence>
<dbReference type="GO" id="GO:0005576">
    <property type="term" value="C:extracellular region"/>
    <property type="evidence" value="ECO:0007669"/>
    <property type="project" value="UniProtKB-SubCell"/>
</dbReference>
<feature type="region of interest" description="Disordered" evidence="5">
    <location>
        <begin position="1"/>
        <end position="31"/>
    </location>
</feature>
<dbReference type="Gene3D" id="2.60.120.40">
    <property type="match status" value="1"/>
</dbReference>
<keyword evidence="7" id="KW-1185">Reference proteome</keyword>
<name>A0A6J2VIB5_CHACN</name>
<evidence type="ECO:0000259" key="6">
    <source>
        <dbReference type="PROSITE" id="PS50871"/>
    </source>
</evidence>
<dbReference type="InParanoid" id="A0A6J2VIB5"/>
<sequence>MLKANNRVAHKWDKDPPKIPTSDNKVPTSHNKYHNSSSLLYPFTKDVVEEDSVEEDHMYDPCFRYTALDQPWRATNYSRTNSMCDRKVEWRGWYRLYYRGKSLQMPERCVSRRMCGTHAPLWLAGGHPRLRDGIVIRQVCGHWKKGCCAYKSSPIEVKKCRGNYYVYRFVKPPTCNLAYCAVRVFFYASFPGRLSGKVNTVKYSKVFVNVGGGFSKRTGVFTAPVTGVYQFFFSTHSGTGGTKSDLWLVINGYWVSQSHISLPTSSSTGNLSTYMTTLRKGARVYVTHNYGQSWANTSSNTITFGGSLLMQQR</sequence>
<dbReference type="InterPro" id="IPR050822">
    <property type="entry name" value="Cerebellin_Synaptic_Org"/>
</dbReference>
<accession>A0A6J2VIB5</accession>
<dbReference type="InterPro" id="IPR057774">
    <property type="entry name" value="D8C_UMOD/GP2/OIT3-like"/>
</dbReference>